<dbReference type="AlphaFoldDB" id="A0A934MLI5"/>
<dbReference type="EMBL" id="JAEKJA010000009">
    <property type="protein sequence ID" value="MBJ3776399.1"/>
    <property type="molecule type" value="Genomic_DNA"/>
</dbReference>
<comment type="caution">
    <text evidence="1">The sequence shown here is derived from an EMBL/GenBank/DDBJ whole genome shotgun (WGS) entry which is preliminary data.</text>
</comment>
<dbReference type="RefSeq" id="WP_198882305.1">
    <property type="nucleotide sequence ID" value="NZ_JAEKJA010000009.1"/>
</dbReference>
<name>A0A934MLI5_9HYPH</name>
<evidence type="ECO:0000313" key="2">
    <source>
        <dbReference type="Proteomes" id="UP000609531"/>
    </source>
</evidence>
<evidence type="ECO:0000313" key="1">
    <source>
        <dbReference type="EMBL" id="MBJ3776399.1"/>
    </source>
</evidence>
<reference evidence="1" key="1">
    <citation type="submission" date="2020-12" db="EMBL/GenBank/DDBJ databases">
        <title>Bacterial taxonomy.</title>
        <authorList>
            <person name="Pan X."/>
        </authorList>
    </citation>
    <scope>NUCLEOTIDE SEQUENCE</scope>
    <source>
        <strain evidence="1">B2012</strain>
    </source>
</reference>
<gene>
    <name evidence="1" type="ORF">JCR33_11900</name>
</gene>
<evidence type="ECO:0008006" key="3">
    <source>
        <dbReference type="Google" id="ProtNLM"/>
    </source>
</evidence>
<protein>
    <recommendedName>
        <fullName evidence="3">Phage tail protein</fullName>
    </recommendedName>
</protein>
<sequence>MSILDIALAHYKATTGTIVEIPEWTPAGEPTLRALVRPLTIAEKRTVMKLHEGDKTGVDATIKCIIRATTNADTGAALFKESDLPAIRNGVHPAIVNRLGKALDDLDTDGAKSLADAVDAAEGN</sequence>
<dbReference type="Proteomes" id="UP000609531">
    <property type="component" value="Unassembled WGS sequence"/>
</dbReference>
<accession>A0A934MLI5</accession>
<organism evidence="1 2">
    <name type="scientific">Acuticoccus mangrovi</name>
    <dbReference type="NCBI Taxonomy" id="2796142"/>
    <lineage>
        <taxon>Bacteria</taxon>
        <taxon>Pseudomonadati</taxon>
        <taxon>Pseudomonadota</taxon>
        <taxon>Alphaproteobacteria</taxon>
        <taxon>Hyphomicrobiales</taxon>
        <taxon>Amorphaceae</taxon>
        <taxon>Acuticoccus</taxon>
    </lineage>
</organism>
<keyword evidence="2" id="KW-1185">Reference proteome</keyword>
<proteinExistence type="predicted"/>